<evidence type="ECO:0000313" key="1">
    <source>
        <dbReference type="Proteomes" id="UP000887576"/>
    </source>
</evidence>
<proteinExistence type="predicted"/>
<organism evidence="1 2">
    <name type="scientific">Panagrolaimus sp. JU765</name>
    <dbReference type="NCBI Taxonomy" id="591449"/>
    <lineage>
        <taxon>Eukaryota</taxon>
        <taxon>Metazoa</taxon>
        <taxon>Ecdysozoa</taxon>
        <taxon>Nematoda</taxon>
        <taxon>Chromadorea</taxon>
        <taxon>Rhabditida</taxon>
        <taxon>Tylenchina</taxon>
        <taxon>Panagrolaimomorpha</taxon>
        <taxon>Panagrolaimoidea</taxon>
        <taxon>Panagrolaimidae</taxon>
        <taxon>Panagrolaimus</taxon>
    </lineage>
</organism>
<reference evidence="2" key="1">
    <citation type="submission" date="2022-11" db="UniProtKB">
        <authorList>
            <consortium name="WormBaseParasite"/>
        </authorList>
    </citation>
    <scope>IDENTIFICATION</scope>
</reference>
<sequence>MAEVIPVVNLNARDIPIKSVTVFTDRAEVIRRFTVKIQPGLNEVILENVAGSVEQNSIRVDGIGAATIHEVKFESKPSRFEDVDTPKVRELTAQLKKVEAEFNKENDVLAVYKSRLDALDTTIKTIGRSTHGDNSKVFDFTQDAEASLDRLFDYHEKKSMDLKSRIRIINEKVQDLQKEIDRINQEIHQIRYSDHIKNFITIQVENHDQANSKEIEMEISYQVYGARWTPSYDIRVKTLTDQNELKLVYFGNIQQQTGEDWNDIELSLSTATPGMGGDLPKLGTTIVEFYRPPPPAPAPMYQRALFGARGGAPMMKCARNEMMAMDAEVAPCLSVATAIADENVLSTTFTIPVRKNIPSDTSEHKVTITVEDLKALLHYQCVPKKTTNVYLTALVINNSDYPLLAGQASVYLNNSLSANVRIRPTSCGEKFECPLGVDKTVKVIYKPTHKFQAQIGTFSKTSTNVTEQRIIVKNTKRGEAILITLHESVPKSSDEKIKVKLGSPDLKNNNVEEENKNLLKLPEIGAKLNDLHNLQWTASLNANEEREFLVKWMVEYPPNESLVYVEKNEYE</sequence>
<accession>A0AC34QL66</accession>
<name>A0AC34QL66_9BILA</name>
<protein>
    <submittedName>
        <fullName evidence="2">Protein F37C4.5</fullName>
    </submittedName>
</protein>
<dbReference type="Proteomes" id="UP000887576">
    <property type="component" value="Unplaced"/>
</dbReference>
<dbReference type="WBParaSite" id="JU765_v2.g17194.t1">
    <property type="protein sequence ID" value="JU765_v2.g17194.t1"/>
    <property type="gene ID" value="JU765_v2.g17194"/>
</dbReference>
<evidence type="ECO:0000313" key="2">
    <source>
        <dbReference type="WBParaSite" id="JU765_v2.g17194.t1"/>
    </source>
</evidence>